<keyword evidence="4" id="KW-1003">Cell membrane</keyword>
<feature type="transmembrane region" description="Helical" evidence="13">
    <location>
        <begin position="35"/>
        <end position="55"/>
    </location>
</feature>
<organism evidence="15 16">
    <name type="scientific">Rossellomorea vietnamensis</name>
    <dbReference type="NCBI Taxonomy" id="218284"/>
    <lineage>
        <taxon>Bacteria</taxon>
        <taxon>Bacillati</taxon>
        <taxon>Bacillota</taxon>
        <taxon>Bacilli</taxon>
        <taxon>Bacillales</taxon>
        <taxon>Bacillaceae</taxon>
        <taxon>Rossellomorea</taxon>
    </lineage>
</organism>
<evidence type="ECO:0000256" key="9">
    <source>
        <dbReference type="ARBA" id="ARBA00022840"/>
    </source>
</evidence>
<keyword evidence="8 15" id="KW-0418">Kinase</keyword>
<evidence type="ECO:0000256" key="3">
    <source>
        <dbReference type="ARBA" id="ARBA00012438"/>
    </source>
</evidence>
<dbReference type="Pfam" id="PF02518">
    <property type="entry name" value="HATPase_c"/>
    <property type="match status" value="1"/>
</dbReference>
<dbReference type="SUPFAM" id="SSF55874">
    <property type="entry name" value="ATPase domain of HSP90 chaperone/DNA topoisomerase II/histidine kinase"/>
    <property type="match status" value="1"/>
</dbReference>
<name>A0A5D4NVT9_9BACI</name>
<dbReference type="EC" id="2.7.13.3" evidence="3"/>
<keyword evidence="11" id="KW-0902">Two-component regulatory system</keyword>
<dbReference type="GO" id="GO:0016036">
    <property type="term" value="P:cellular response to phosphate starvation"/>
    <property type="evidence" value="ECO:0007669"/>
    <property type="project" value="TreeGrafter"/>
</dbReference>
<dbReference type="OrthoDB" id="9780487at2"/>
<keyword evidence="9" id="KW-0067">ATP-binding</keyword>
<dbReference type="InterPro" id="IPR005467">
    <property type="entry name" value="His_kinase_dom"/>
</dbReference>
<gene>
    <name evidence="15" type="ORF">FZC78_09265</name>
</gene>
<keyword evidence="12 13" id="KW-0472">Membrane</keyword>
<evidence type="ECO:0000313" key="15">
    <source>
        <dbReference type="EMBL" id="TYS18009.1"/>
    </source>
</evidence>
<dbReference type="InterPro" id="IPR050351">
    <property type="entry name" value="BphY/WalK/GraS-like"/>
</dbReference>
<dbReference type="EMBL" id="VTEI01000003">
    <property type="protein sequence ID" value="TYS18009.1"/>
    <property type="molecule type" value="Genomic_DNA"/>
</dbReference>
<dbReference type="PANTHER" id="PTHR45453">
    <property type="entry name" value="PHOSPHATE REGULON SENSOR PROTEIN PHOR"/>
    <property type="match status" value="1"/>
</dbReference>
<dbReference type="GO" id="GO:0005524">
    <property type="term" value="F:ATP binding"/>
    <property type="evidence" value="ECO:0007669"/>
    <property type="project" value="UniProtKB-KW"/>
</dbReference>
<keyword evidence="7" id="KW-0547">Nucleotide-binding</keyword>
<dbReference type="PRINTS" id="PR00344">
    <property type="entry name" value="BCTRLSENSOR"/>
</dbReference>
<evidence type="ECO:0000256" key="5">
    <source>
        <dbReference type="ARBA" id="ARBA00022679"/>
    </source>
</evidence>
<dbReference type="InterPro" id="IPR004358">
    <property type="entry name" value="Sig_transdc_His_kin-like_C"/>
</dbReference>
<reference evidence="15 16" key="1">
    <citation type="submission" date="2019-08" db="EMBL/GenBank/DDBJ databases">
        <title>Bacillus genomes from the desert of Cuatro Cienegas, Coahuila.</title>
        <authorList>
            <person name="Olmedo-Alvarez G."/>
        </authorList>
    </citation>
    <scope>NUCLEOTIDE SEQUENCE [LARGE SCALE GENOMIC DNA]</scope>
    <source>
        <strain evidence="15 16">CH34_1T</strain>
    </source>
</reference>
<evidence type="ECO:0000259" key="14">
    <source>
        <dbReference type="PROSITE" id="PS50109"/>
    </source>
</evidence>
<evidence type="ECO:0000256" key="4">
    <source>
        <dbReference type="ARBA" id="ARBA00022475"/>
    </source>
</evidence>
<evidence type="ECO:0000256" key="12">
    <source>
        <dbReference type="ARBA" id="ARBA00023136"/>
    </source>
</evidence>
<feature type="transmembrane region" description="Helical" evidence="13">
    <location>
        <begin position="12"/>
        <end position="29"/>
    </location>
</feature>
<evidence type="ECO:0000256" key="13">
    <source>
        <dbReference type="SAM" id="Phobius"/>
    </source>
</evidence>
<keyword evidence="10 13" id="KW-1133">Transmembrane helix</keyword>
<keyword evidence="5" id="KW-0808">Transferase</keyword>
<accession>A0A5D4NVT9</accession>
<comment type="caution">
    <text evidence="15">The sequence shown here is derived from an EMBL/GenBank/DDBJ whole genome shotgun (WGS) entry which is preliminary data.</text>
</comment>
<dbReference type="PANTHER" id="PTHR45453:SF2">
    <property type="entry name" value="HISTIDINE KINASE"/>
    <property type="match status" value="1"/>
</dbReference>
<dbReference type="InterPro" id="IPR036890">
    <property type="entry name" value="HATPase_C_sf"/>
</dbReference>
<evidence type="ECO:0000256" key="7">
    <source>
        <dbReference type="ARBA" id="ARBA00022741"/>
    </source>
</evidence>
<evidence type="ECO:0000256" key="6">
    <source>
        <dbReference type="ARBA" id="ARBA00022692"/>
    </source>
</evidence>
<evidence type="ECO:0000256" key="11">
    <source>
        <dbReference type="ARBA" id="ARBA00023012"/>
    </source>
</evidence>
<dbReference type="RefSeq" id="WP_148939402.1">
    <property type="nucleotide sequence ID" value="NZ_VTEI01000003.1"/>
</dbReference>
<dbReference type="AlphaFoldDB" id="A0A5D4NVT9"/>
<protein>
    <recommendedName>
        <fullName evidence="3">histidine kinase</fullName>
        <ecNumber evidence="3">2.7.13.3</ecNumber>
    </recommendedName>
</protein>
<proteinExistence type="predicted"/>
<dbReference type="GO" id="GO:0005886">
    <property type="term" value="C:plasma membrane"/>
    <property type="evidence" value="ECO:0007669"/>
    <property type="project" value="UniProtKB-SubCell"/>
</dbReference>
<comment type="subcellular location">
    <subcellularLocation>
        <location evidence="2">Cell membrane</location>
        <topology evidence="2">Multi-pass membrane protein</topology>
    </subcellularLocation>
</comment>
<dbReference type="PROSITE" id="PS50109">
    <property type="entry name" value="HIS_KIN"/>
    <property type="match status" value="1"/>
</dbReference>
<sequence>MIRLFLRERLSWIFLYLFFLLFLIFVSYIDPSIPLQPIMYFTFLALLIFSIFLVIRFNKETKFYKELIDREDDLDPSTLVNGSSPFEKIVEESLAGQSETLRKSASQNHLTLEQEKDDLLSWIHEVKTPLTAMHLIIGRVGDQPLKSALTYEWLRIHMLLDQQLHQKRISFIENDLYIEKTDLEELLYGEIKMLQSWCIQKGIGFDIDLKACEVLSDAKWLAFILRQILSNSVKYSDQEDIRINSHLENGTIILSIQDLGRGINPKDLPRIYDKGFTSTTDHQDSASTGMGLYLAKKAAEPLHLDLHVKSAPGAGTTFTLTFPKENDFTTIRSM</sequence>
<dbReference type="Gene3D" id="3.30.565.10">
    <property type="entry name" value="Histidine kinase-like ATPase, C-terminal domain"/>
    <property type="match status" value="1"/>
</dbReference>
<dbReference type="GO" id="GO:0004721">
    <property type="term" value="F:phosphoprotein phosphatase activity"/>
    <property type="evidence" value="ECO:0007669"/>
    <property type="project" value="TreeGrafter"/>
</dbReference>
<dbReference type="GO" id="GO:0000155">
    <property type="term" value="F:phosphorelay sensor kinase activity"/>
    <property type="evidence" value="ECO:0007669"/>
    <property type="project" value="TreeGrafter"/>
</dbReference>
<comment type="catalytic activity">
    <reaction evidence="1">
        <text>ATP + protein L-histidine = ADP + protein N-phospho-L-histidine.</text>
        <dbReference type="EC" id="2.7.13.3"/>
    </reaction>
</comment>
<evidence type="ECO:0000256" key="1">
    <source>
        <dbReference type="ARBA" id="ARBA00000085"/>
    </source>
</evidence>
<dbReference type="Proteomes" id="UP000322267">
    <property type="component" value="Unassembled WGS sequence"/>
</dbReference>
<evidence type="ECO:0000313" key="16">
    <source>
        <dbReference type="Proteomes" id="UP000322267"/>
    </source>
</evidence>
<feature type="domain" description="Histidine kinase" evidence="14">
    <location>
        <begin position="121"/>
        <end position="326"/>
    </location>
</feature>
<evidence type="ECO:0000256" key="2">
    <source>
        <dbReference type="ARBA" id="ARBA00004651"/>
    </source>
</evidence>
<evidence type="ECO:0000256" key="8">
    <source>
        <dbReference type="ARBA" id="ARBA00022777"/>
    </source>
</evidence>
<dbReference type="SMART" id="SM00387">
    <property type="entry name" value="HATPase_c"/>
    <property type="match status" value="1"/>
</dbReference>
<dbReference type="InterPro" id="IPR003594">
    <property type="entry name" value="HATPase_dom"/>
</dbReference>
<keyword evidence="6 13" id="KW-0812">Transmembrane</keyword>
<evidence type="ECO:0000256" key="10">
    <source>
        <dbReference type="ARBA" id="ARBA00022989"/>
    </source>
</evidence>